<dbReference type="Proteomes" id="UP000818029">
    <property type="component" value="Chromosome D06"/>
</dbReference>
<dbReference type="RefSeq" id="XP_040951512.1">
    <property type="nucleotide sequence ID" value="XM_041095578.1"/>
</dbReference>
<feature type="compositionally biased region" description="Basic and acidic residues" evidence="1">
    <location>
        <begin position="45"/>
        <end position="61"/>
    </location>
</feature>
<dbReference type="PANTHER" id="PTHR32108:SF5">
    <property type="entry name" value="DYNACTIN SUBUNIT 1-LIKE"/>
    <property type="match status" value="1"/>
</dbReference>
<accession>A0ABM3A9I6</accession>
<keyword evidence="2" id="KW-1185">Reference proteome</keyword>
<evidence type="ECO:0000256" key="1">
    <source>
        <dbReference type="SAM" id="MobiDB-lite"/>
    </source>
</evidence>
<reference evidence="3" key="2">
    <citation type="submission" date="2025-08" db="UniProtKB">
        <authorList>
            <consortium name="RefSeq"/>
        </authorList>
    </citation>
    <scope>IDENTIFICATION</scope>
</reference>
<evidence type="ECO:0000313" key="3">
    <source>
        <dbReference type="RefSeq" id="XP_040951512.1"/>
    </source>
</evidence>
<reference evidence="2" key="1">
    <citation type="journal article" date="2020" name="Nat. Genet.">
        <title>Genomic diversifications of five Gossypium allopolyploid species and their impact on cotton improvement.</title>
        <authorList>
            <person name="Chen Z.J."/>
            <person name="Sreedasyam A."/>
            <person name="Ando A."/>
            <person name="Song Q."/>
            <person name="De Santiago L.M."/>
            <person name="Hulse-Kemp A.M."/>
            <person name="Ding M."/>
            <person name="Ye W."/>
            <person name="Kirkbride R.C."/>
            <person name="Jenkins J."/>
            <person name="Plott C."/>
            <person name="Lovell J."/>
            <person name="Lin Y.M."/>
            <person name="Vaughn R."/>
            <person name="Liu B."/>
            <person name="Simpson S."/>
            <person name="Scheffler B.E."/>
            <person name="Wen L."/>
            <person name="Saski C.A."/>
            <person name="Grover C.E."/>
            <person name="Hu G."/>
            <person name="Conover J.L."/>
            <person name="Carlson J.W."/>
            <person name="Shu S."/>
            <person name="Boston L.B."/>
            <person name="Williams M."/>
            <person name="Peterson D.G."/>
            <person name="McGee K."/>
            <person name="Jones D.C."/>
            <person name="Wendel J.F."/>
            <person name="Stelly D.M."/>
            <person name="Grimwood J."/>
            <person name="Schmutz J."/>
        </authorList>
    </citation>
    <scope>NUCLEOTIDE SEQUENCE [LARGE SCALE GENOMIC DNA]</scope>
    <source>
        <strain evidence="2">cv. TM-1</strain>
    </source>
</reference>
<feature type="region of interest" description="Disordered" evidence="1">
    <location>
        <begin position="45"/>
        <end position="105"/>
    </location>
</feature>
<feature type="compositionally biased region" description="Polar residues" evidence="1">
    <location>
        <begin position="62"/>
        <end position="74"/>
    </location>
</feature>
<proteinExistence type="predicted"/>
<gene>
    <name evidence="3" type="primary">LOC107900198</name>
</gene>
<feature type="region of interest" description="Disordered" evidence="1">
    <location>
        <begin position="180"/>
        <end position="200"/>
    </location>
</feature>
<name>A0ABM3A9I6_GOSHI</name>
<protein>
    <submittedName>
        <fullName evidence="3">Uncharacterized protein</fullName>
    </submittedName>
</protein>
<evidence type="ECO:0000313" key="2">
    <source>
        <dbReference type="Proteomes" id="UP000818029"/>
    </source>
</evidence>
<sequence>MTMLFVNKLKAPFITHMLGSATKNFTDIVMSGEMIESAVKSGKIDVGENNRRQNSKKKESEVNNVNTYSKSITVNHHRKVVTSQQGSSKQESGTRPSNERPQFTPIPMSYKELYQNLFNAHVVAPFYLTPLQPPYPKWYDANAQCDYHARVTGHSIKHCTAFKKLVEKLIQMGVVKIDDSSGTKNPLPKHTDAGVNMVGEGTGKKVKENIAEVRIPLRRVWKEMVRRGLIVSDVVESDETQNYCEFHHEVGHEIQGCEKFRALIQSMMDIGEMEFFEEEERKENICASESETRILKIIISRPRVTEVRAQVTPKIVIQKPVKFLYKDNKKVPWNDECETGSYTNAEEYYGRINAETESVEGKVLAAEQKKEKKAELRSLINEPIKEEEATVFLKFLKHSEYSVVEQLHKQPARISVLTLLKSSEVH</sequence>
<dbReference type="PANTHER" id="PTHR32108">
    <property type="entry name" value="DNA-DIRECTED RNA POLYMERASE SUBUNIT ALPHA"/>
    <property type="match status" value="1"/>
</dbReference>
<dbReference type="GeneID" id="107900198"/>
<feature type="compositionally biased region" description="Polar residues" evidence="1">
    <location>
        <begin position="81"/>
        <end position="101"/>
    </location>
</feature>
<organism evidence="2 3">
    <name type="scientific">Gossypium hirsutum</name>
    <name type="common">Upland cotton</name>
    <name type="synonym">Gossypium mexicanum</name>
    <dbReference type="NCBI Taxonomy" id="3635"/>
    <lineage>
        <taxon>Eukaryota</taxon>
        <taxon>Viridiplantae</taxon>
        <taxon>Streptophyta</taxon>
        <taxon>Embryophyta</taxon>
        <taxon>Tracheophyta</taxon>
        <taxon>Spermatophyta</taxon>
        <taxon>Magnoliopsida</taxon>
        <taxon>eudicotyledons</taxon>
        <taxon>Gunneridae</taxon>
        <taxon>Pentapetalae</taxon>
        <taxon>rosids</taxon>
        <taxon>malvids</taxon>
        <taxon>Malvales</taxon>
        <taxon>Malvaceae</taxon>
        <taxon>Malvoideae</taxon>
        <taxon>Gossypium</taxon>
    </lineage>
</organism>